<organism evidence="1 2">
    <name type="scientific">Penicillium vulpinum</name>
    <dbReference type="NCBI Taxonomy" id="29845"/>
    <lineage>
        <taxon>Eukaryota</taxon>
        <taxon>Fungi</taxon>
        <taxon>Dikarya</taxon>
        <taxon>Ascomycota</taxon>
        <taxon>Pezizomycotina</taxon>
        <taxon>Eurotiomycetes</taxon>
        <taxon>Eurotiomycetidae</taxon>
        <taxon>Eurotiales</taxon>
        <taxon>Aspergillaceae</taxon>
        <taxon>Penicillium</taxon>
    </lineage>
</organism>
<sequence length="156" mass="17070">MSASDTFSPAVLRLQSVALLSKNKAWTEAEKNADKTAQDALAKKTKAAAFQPTFTDTSACNELIRGVALDYEKNADNFPGRPPKIARCRRGGLVFLPGYIPIGTNFMIIEPIFCKGKSTIGGVEVDMEHYYVILKECDVHVEDDGKLVVLAMSDIQ</sequence>
<gene>
    <name evidence="1" type="ORF">PENVUL_c083G09802</name>
</gene>
<dbReference type="EMBL" id="MDYP01000083">
    <property type="protein sequence ID" value="OQD97563.1"/>
    <property type="molecule type" value="Genomic_DNA"/>
</dbReference>
<reference evidence="2" key="1">
    <citation type="journal article" date="2017" name="Nat. Microbiol.">
        <title>Global analysis of biosynthetic gene clusters reveals vast potential of secondary metabolite production in Penicillium species.</title>
        <authorList>
            <person name="Nielsen J.C."/>
            <person name="Grijseels S."/>
            <person name="Prigent S."/>
            <person name="Ji B."/>
            <person name="Dainat J."/>
            <person name="Nielsen K.F."/>
            <person name="Frisvad J.C."/>
            <person name="Workman M."/>
            <person name="Nielsen J."/>
        </authorList>
    </citation>
    <scope>NUCLEOTIDE SEQUENCE [LARGE SCALE GENOMIC DNA]</scope>
    <source>
        <strain evidence="2">IBT 29486</strain>
    </source>
</reference>
<dbReference type="OrthoDB" id="4238645at2759"/>
<dbReference type="Proteomes" id="UP000191518">
    <property type="component" value="Unassembled WGS sequence"/>
</dbReference>
<accession>A0A1V6R887</accession>
<evidence type="ECO:0000313" key="2">
    <source>
        <dbReference type="Proteomes" id="UP000191518"/>
    </source>
</evidence>
<name>A0A1V6R887_9EURO</name>
<comment type="caution">
    <text evidence="1">The sequence shown here is derived from an EMBL/GenBank/DDBJ whole genome shotgun (WGS) entry which is preliminary data.</text>
</comment>
<dbReference type="AlphaFoldDB" id="A0A1V6R887"/>
<keyword evidence="2" id="KW-1185">Reference proteome</keyword>
<proteinExistence type="predicted"/>
<protein>
    <submittedName>
        <fullName evidence="1">Uncharacterized protein</fullName>
    </submittedName>
</protein>
<evidence type="ECO:0000313" key="1">
    <source>
        <dbReference type="EMBL" id="OQD97563.1"/>
    </source>
</evidence>